<protein>
    <submittedName>
        <fullName evidence="15">Nuclear envelope protein</fullName>
    </submittedName>
</protein>
<keyword evidence="5 14" id="KW-0812">Transmembrane</keyword>
<comment type="caution">
    <text evidence="15">The sequence shown here is derived from an EMBL/GenBank/DDBJ whole genome shotgun (WGS) entry which is preliminary data.</text>
</comment>
<evidence type="ECO:0000313" key="15">
    <source>
        <dbReference type="EMBL" id="OAA57454.1"/>
    </source>
</evidence>
<keyword evidence="10" id="KW-0906">Nuclear pore complex</keyword>
<evidence type="ECO:0000256" key="7">
    <source>
        <dbReference type="ARBA" id="ARBA00022927"/>
    </source>
</evidence>
<dbReference type="GO" id="GO:0106166">
    <property type="term" value="F:spindle pole body-nuclear membrane anchor activity"/>
    <property type="evidence" value="ECO:0007669"/>
    <property type="project" value="TreeGrafter"/>
</dbReference>
<dbReference type="AlphaFoldDB" id="A0A167QAB1"/>
<evidence type="ECO:0000313" key="16">
    <source>
        <dbReference type="Proteomes" id="UP000076874"/>
    </source>
</evidence>
<evidence type="ECO:0000256" key="13">
    <source>
        <dbReference type="SAM" id="MobiDB-lite"/>
    </source>
</evidence>
<accession>A0A167QAB1</accession>
<dbReference type="EMBL" id="AZHD01000014">
    <property type="protein sequence ID" value="OAA57454.1"/>
    <property type="molecule type" value="Genomic_DNA"/>
</dbReference>
<evidence type="ECO:0000256" key="12">
    <source>
        <dbReference type="ARBA" id="ARBA00023242"/>
    </source>
</evidence>
<evidence type="ECO:0000256" key="1">
    <source>
        <dbReference type="ARBA" id="ARBA00004232"/>
    </source>
</evidence>
<feature type="transmembrane region" description="Helical" evidence="14">
    <location>
        <begin position="39"/>
        <end position="63"/>
    </location>
</feature>
<keyword evidence="15" id="KW-0261">Viral envelope protein</keyword>
<keyword evidence="4" id="KW-0813">Transport</keyword>
<dbReference type="GO" id="GO:0015031">
    <property type="term" value="P:protein transport"/>
    <property type="evidence" value="ECO:0007669"/>
    <property type="project" value="UniProtKB-KW"/>
</dbReference>
<keyword evidence="15" id="KW-0946">Virion</keyword>
<feature type="transmembrane region" description="Helical" evidence="14">
    <location>
        <begin position="69"/>
        <end position="88"/>
    </location>
</feature>
<proteinExistence type="inferred from homology"/>
<keyword evidence="7" id="KW-0653">Protein transport</keyword>
<feature type="transmembrane region" description="Helical" evidence="14">
    <location>
        <begin position="292"/>
        <end position="315"/>
    </location>
</feature>
<dbReference type="Proteomes" id="UP000076874">
    <property type="component" value="Unassembled WGS sequence"/>
</dbReference>
<feature type="transmembrane region" description="Helical" evidence="14">
    <location>
        <begin position="228"/>
        <end position="251"/>
    </location>
</feature>
<sequence>MSTTVARSLPLTPSPVRRALPYKDFLQPALHRRFSSTALVLLATAYVQSLFLSSWSSWLWVWFPLSGAGFRAAVIFFCGLVVIVLRIAQFHIGIRTSNSPFETFLYNVAKPATAETVLSYCLAAWLYAQVYRWSMPASVNLGWITHHPGDRTRLNERALFLVVHVVFVGAVNALLRLFLDSDRLLLGVTRPLGTRPSASSSSPTPTPTPPAAGRTTQLYKTLLRQLPFLLATGLALSLVSVVVSVPVYFFFLRPMAWRVTLSFFRPFYNLPKSSLPPMANPYVSTPGFIPRCIAAGALFSVLLLVSNAAFSIFLVNEPLKDGQPLTSESRDPNGSLLNGLKSKKDKIKAFSLWELAFIARDVPDRRVAIYTDIERKDGSTWSQICRFCLDVVTTLETRIDGPPPAAADAATATAATAATAGNAQDATKKPPGGNADEVKRLTKPLREDPVLVATPQKRDFQSEVEKMVNKVAVNPQKSPRLSPMTKKALVDAKKRLLDVQRGIRGPEDTNSGLQNAVRRVLAVPVLGWPFRRTFRNRITAVVLGGPYGEPSIYVNAVNALALLAVHSLQEDTYGHVQRDVATIIRTFTRVAQKLETLTATFPVHWTDVYAERTCPEVDSILDALQDALAMLLSEFGQYSRDLKLTQADMRLAEEAATAGRRQKQTDYGPEMREVQ</sequence>
<evidence type="ECO:0000256" key="6">
    <source>
        <dbReference type="ARBA" id="ARBA00022816"/>
    </source>
</evidence>
<keyword evidence="11 14" id="KW-0472">Membrane</keyword>
<keyword evidence="16" id="KW-1185">Reference proteome</keyword>
<feature type="transmembrane region" description="Helical" evidence="14">
    <location>
        <begin position="158"/>
        <end position="179"/>
    </location>
</feature>
<evidence type="ECO:0000256" key="14">
    <source>
        <dbReference type="SAM" id="Phobius"/>
    </source>
</evidence>
<keyword evidence="9" id="KW-0811">Translocation</keyword>
<keyword evidence="12" id="KW-0539">Nucleus</keyword>
<dbReference type="PANTHER" id="PTHR13269:SF6">
    <property type="entry name" value="NUCLEOPORIN NDC1"/>
    <property type="match status" value="1"/>
</dbReference>
<gene>
    <name evidence="15" type="ORF">SPI_07113</name>
</gene>
<evidence type="ECO:0000256" key="2">
    <source>
        <dbReference type="ARBA" id="ARBA00004567"/>
    </source>
</evidence>
<feature type="region of interest" description="Disordered" evidence="13">
    <location>
        <begin position="418"/>
        <end position="437"/>
    </location>
</feature>
<feature type="region of interest" description="Disordered" evidence="13">
    <location>
        <begin position="193"/>
        <end position="212"/>
    </location>
</feature>
<feature type="region of interest" description="Disordered" evidence="13">
    <location>
        <begin position="655"/>
        <end position="675"/>
    </location>
</feature>
<evidence type="ECO:0000256" key="11">
    <source>
        <dbReference type="ARBA" id="ARBA00023136"/>
    </source>
</evidence>
<dbReference type="GO" id="GO:0031965">
    <property type="term" value="C:nuclear membrane"/>
    <property type="evidence" value="ECO:0007669"/>
    <property type="project" value="UniProtKB-SubCell"/>
</dbReference>
<name>A0A167QAB1_9HYPO</name>
<evidence type="ECO:0000256" key="3">
    <source>
        <dbReference type="ARBA" id="ARBA00005760"/>
    </source>
</evidence>
<evidence type="ECO:0000256" key="5">
    <source>
        <dbReference type="ARBA" id="ARBA00022692"/>
    </source>
</evidence>
<dbReference type="OrthoDB" id="67850at2759"/>
<dbReference type="InterPro" id="IPR019049">
    <property type="entry name" value="Nucleoporin_prot_Ndc1/Nup"/>
</dbReference>
<evidence type="ECO:0000256" key="10">
    <source>
        <dbReference type="ARBA" id="ARBA00023132"/>
    </source>
</evidence>
<dbReference type="PANTHER" id="PTHR13269">
    <property type="entry name" value="NUCLEOPORIN NDC1"/>
    <property type="match status" value="1"/>
</dbReference>
<dbReference type="GO" id="GO:0006999">
    <property type="term" value="P:nuclear pore organization"/>
    <property type="evidence" value="ECO:0007669"/>
    <property type="project" value="TreeGrafter"/>
</dbReference>
<organism evidence="15 16">
    <name type="scientific">Niveomyces insectorum RCEF 264</name>
    <dbReference type="NCBI Taxonomy" id="1081102"/>
    <lineage>
        <taxon>Eukaryota</taxon>
        <taxon>Fungi</taxon>
        <taxon>Dikarya</taxon>
        <taxon>Ascomycota</taxon>
        <taxon>Pezizomycotina</taxon>
        <taxon>Sordariomycetes</taxon>
        <taxon>Hypocreomycetidae</taxon>
        <taxon>Hypocreales</taxon>
        <taxon>Cordycipitaceae</taxon>
        <taxon>Niveomyces</taxon>
    </lineage>
</organism>
<comment type="similarity">
    <text evidence="3">Belongs to the NDC1 family.</text>
</comment>
<feature type="compositionally biased region" description="Low complexity" evidence="13">
    <location>
        <begin position="193"/>
        <end position="203"/>
    </location>
</feature>
<keyword evidence="8 14" id="KW-1133">Transmembrane helix</keyword>
<keyword evidence="6" id="KW-0509">mRNA transport</keyword>
<dbReference type="GO" id="GO:0005816">
    <property type="term" value="C:spindle pole body"/>
    <property type="evidence" value="ECO:0007669"/>
    <property type="project" value="TreeGrafter"/>
</dbReference>
<dbReference type="GO" id="GO:0051028">
    <property type="term" value="P:mRNA transport"/>
    <property type="evidence" value="ECO:0007669"/>
    <property type="project" value="UniProtKB-KW"/>
</dbReference>
<dbReference type="STRING" id="1081102.A0A167QAB1"/>
<evidence type="ECO:0000256" key="9">
    <source>
        <dbReference type="ARBA" id="ARBA00023010"/>
    </source>
</evidence>
<comment type="subcellular location">
    <subcellularLocation>
        <location evidence="1">Nucleus membrane</location>
        <topology evidence="1">Multi-pass membrane protein</topology>
    </subcellularLocation>
    <subcellularLocation>
        <location evidence="2">Nucleus</location>
        <location evidence="2">Nuclear pore complex</location>
    </subcellularLocation>
</comment>
<evidence type="ECO:0000256" key="8">
    <source>
        <dbReference type="ARBA" id="ARBA00022989"/>
    </source>
</evidence>
<reference evidence="15 16" key="1">
    <citation type="journal article" date="2016" name="Genome Biol. Evol.">
        <title>Divergent and convergent evolution of fungal pathogenicity.</title>
        <authorList>
            <person name="Shang Y."/>
            <person name="Xiao G."/>
            <person name="Zheng P."/>
            <person name="Cen K."/>
            <person name="Zhan S."/>
            <person name="Wang C."/>
        </authorList>
    </citation>
    <scope>NUCLEOTIDE SEQUENCE [LARGE SCALE GENOMIC DNA]</scope>
    <source>
        <strain evidence="15 16">RCEF 264</strain>
    </source>
</reference>
<dbReference type="Pfam" id="PF09531">
    <property type="entry name" value="Ndc1_Nup"/>
    <property type="match status" value="1"/>
</dbReference>
<dbReference type="GO" id="GO:0070631">
    <property type="term" value="P:spindle pole body localization"/>
    <property type="evidence" value="ECO:0007669"/>
    <property type="project" value="TreeGrafter"/>
</dbReference>
<evidence type="ECO:0000256" key="4">
    <source>
        <dbReference type="ARBA" id="ARBA00022448"/>
    </source>
</evidence>
<dbReference type="GO" id="GO:0070762">
    <property type="term" value="C:nuclear pore transmembrane ring"/>
    <property type="evidence" value="ECO:0007669"/>
    <property type="project" value="TreeGrafter"/>
</dbReference>